<keyword evidence="2 5" id="KW-0831">Ubiquinone biosynthesis</keyword>
<evidence type="ECO:0000256" key="4">
    <source>
        <dbReference type="ARBA" id="ARBA00023317"/>
    </source>
</evidence>
<dbReference type="Pfam" id="PF04345">
    <property type="entry name" value="Chor_lyase"/>
    <property type="match status" value="1"/>
</dbReference>
<comment type="catalytic activity">
    <reaction evidence="5">
        <text>chorismate = 4-hydroxybenzoate + pyruvate</text>
        <dbReference type="Rhea" id="RHEA:16505"/>
        <dbReference type="ChEBI" id="CHEBI:15361"/>
        <dbReference type="ChEBI" id="CHEBI:17879"/>
        <dbReference type="ChEBI" id="CHEBI:29748"/>
        <dbReference type="EC" id="4.1.3.40"/>
    </reaction>
</comment>
<evidence type="ECO:0000256" key="3">
    <source>
        <dbReference type="ARBA" id="ARBA00023239"/>
    </source>
</evidence>
<dbReference type="InterPro" id="IPR007440">
    <property type="entry name" value="Chorismate--pyruvate_lyase"/>
</dbReference>
<keyword evidence="1 5" id="KW-0963">Cytoplasm</keyword>
<dbReference type="HAMAP" id="MF_01632">
    <property type="entry name" value="UbiC"/>
    <property type="match status" value="1"/>
</dbReference>
<reference evidence="6 7" key="1">
    <citation type="submission" date="2016-11" db="EMBL/GenBank/DDBJ databases">
        <authorList>
            <person name="Jaros S."/>
            <person name="Januszkiewicz K."/>
            <person name="Wedrychowicz H."/>
        </authorList>
    </citation>
    <scope>NUCLEOTIDE SEQUENCE [LARGE SCALE GENOMIC DNA]</scope>
    <source>
        <strain evidence="6 7">CGMCC 1.10190</strain>
    </source>
</reference>
<evidence type="ECO:0000256" key="2">
    <source>
        <dbReference type="ARBA" id="ARBA00022688"/>
    </source>
</evidence>
<sequence length="206" mass="23850">MTLAIMWFMELFPPYYSDWLASPLPSLSQQQKYWLFRPGALTAGLRRLGDVQLRVVSEHAQGLHPAEAWMLKRKPRSPVWLREIVMSINGTGSVFARSFTPLTASHGLWQGMRRLRTRPLADMLYHNPQITRSDFFACRLSDQHPLYRSAQRLLGRQCPPARCLLARCSVFWRHGQPLLVAECFLPEFWPLAAKSAYDRGLRLKEL</sequence>
<organism evidence="6 7">
    <name type="scientific">Pollutimonas bauzanensis</name>
    <dbReference type="NCBI Taxonomy" id="658167"/>
    <lineage>
        <taxon>Bacteria</taxon>
        <taxon>Pseudomonadati</taxon>
        <taxon>Pseudomonadota</taxon>
        <taxon>Betaproteobacteria</taxon>
        <taxon>Burkholderiales</taxon>
        <taxon>Alcaligenaceae</taxon>
        <taxon>Pollutimonas</taxon>
    </lineage>
</organism>
<protein>
    <recommendedName>
        <fullName evidence="5">Probable chorismate pyruvate-lyase</fullName>
        <shortName evidence="5">CL</shortName>
        <shortName evidence="5">CPL</shortName>
        <ecNumber evidence="5">4.1.3.40</ecNumber>
    </recommendedName>
</protein>
<comment type="pathway">
    <text evidence="5">Cofactor biosynthesis; ubiquinone biosynthesis.</text>
</comment>
<dbReference type="InterPro" id="IPR028978">
    <property type="entry name" value="Chorismate_lyase_/UTRA_dom_sf"/>
</dbReference>
<dbReference type="Gene3D" id="3.40.1410.10">
    <property type="entry name" value="Chorismate lyase-like"/>
    <property type="match status" value="1"/>
</dbReference>
<dbReference type="SUPFAM" id="SSF64288">
    <property type="entry name" value="Chorismate lyase-like"/>
    <property type="match status" value="1"/>
</dbReference>
<comment type="similarity">
    <text evidence="5">Belongs to the UbiC family.</text>
</comment>
<dbReference type="AlphaFoldDB" id="A0A1M5ZAL6"/>
<dbReference type="RefSeq" id="WP_425439566.1">
    <property type="nucleotide sequence ID" value="NZ_FQXE01000013.1"/>
</dbReference>
<evidence type="ECO:0000256" key="5">
    <source>
        <dbReference type="HAMAP-Rule" id="MF_01632"/>
    </source>
</evidence>
<comment type="function">
    <text evidence="5">Removes the pyruvyl group from chorismate, with concomitant aromatization of the ring, to provide 4-hydroxybenzoate (4HB) for the ubiquinone pathway.</text>
</comment>
<dbReference type="GO" id="GO:0042866">
    <property type="term" value="P:pyruvate biosynthetic process"/>
    <property type="evidence" value="ECO:0007669"/>
    <property type="project" value="UniProtKB-UniRule"/>
</dbReference>
<accession>A0A1M5ZAL6</accession>
<dbReference type="STRING" id="658167.SAMN04488135_113100"/>
<dbReference type="UniPathway" id="UPA00232"/>
<feature type="binding site" evidence="5">
    <location>
        <position position="120"/>
    </location>
    <ligand>
        <name>substrate</name>
    </ligand>
</feature>
<comment type="subcellular location">
    <subcellularLocation>
        <location evidence="5">Cytoplasm</location>
    </subcellularLocation>
</comment>
<dbReference type="EMBL" id="FQXE01000013">
    <property type="protein sequence ID" value="SHI21267.1"/>
    <property type="molecule type" value="Genomic_DNA"/>
</dbReference>
<keyword evidence="7" id="KW-1185">Reference proteome</keyword>
<evidence type="ECO:0000313" key="6">
    <source>
        <dbReference type="EMBL" id="SHI21267.1"/>
    </source>
</evidence>
<gene>
    <name evidence="5" type="primary">ubiC</name>
    <name evidence="6" type="ORF">SAMN04488135_113100</name>
</gene>
<feature type="binding site" evidence="5">
    <location>
        <position position="182"/>
    </location>
    <ligand>
        <name>substrate</name>
    </ligand>
</feature>
<dbReference type="EC" id="4.1.3.40" evidence="5"/>
<dbReference type="PANTHER" id="PTHR38683">
    <property type="entry name" value="CHORISMATE PYRUVATE-LYASE"/>
    <property type="match status" value="1"/>
</dbReference>
<dbReference type="GO" id="GO:0008813">
    <property type="term" value="F:chorismate lyase activity"/>
    <property type="evidence" value="ECO:0007669"/>
    <property type="project" value="UniProtKB-UniRule"/>
</dbReference>
<evidence type="ECO:0000256" key="1">
    <source>
        <dbReference type="ARBA" id="ARBA00022490"/>
    </source>
</evidence>
<dbReference type="GO" id="GO:0006744">
    <property type="term" value="P:ubiquinone biosynthetic process"/>
    <property type="evidence" value="ECO:0007669"/>
    <property type="project" value="UniProtKB-UniRule"/>
</dbReference>
<keyword evidence="4 5" id="KW-0670">Pyruvate</keyword>
<feature type="binding site" evidence="5">
    <location>
        <position position="82"/>
    </location>
    <ligand>
        <name>substrate</name>
    </ligand>
</feature>
<keyword evidence="3 5" id="KW-0456">Lyase</keyword>
<comment type="caution">
    <text evidence="5">Lacks conserved residue(s) required for the propagation of feature annotation.</text>
</comment>
<dbReference type="PANTHER" id="PTHR38683:SF1">
    <property type="entry name" value="CHORISMATE PYRUVATE-LYASE"/>
    <property type="match status" value="1"/>
</dbReference>
<name>A0A1M5ZAL6_9BURK</name>
<dbReference type="GO" id="GO:0005829">
    <property type="term" value="C:cytosol"/>
    <property type="evidence" value="ECO:0007669"/>
    <property type="project" value="TreeGrafter"/>
</dbReference>
<evidence type="ECO:0000313" key="7">
    <source>
        <dbReference type="Proteomes" id="UP000184226"/>
    </source>
</evidence>
<proteinExistence type="inferred from homology"/>
<dbReference type="Proteomes" id="UP000184226">
    <property type="component" value="Unassembled WGS sequence"/>
</dbReference>